<dbReference type="InterPro" id="IPR036737">
    <property type="entry name" value="OmpA-like_sf"/>
</dbReference>
<dbReference type="PANTHER" id="PTHR30329">
    <property type="entry name" value="STATOR ELEMENT OF FLAGELLAR MOTOR COMPLEX"/>
    <property type="match status" value="1"/>
</dbReference>
<proteinExistence type="predicted"/>
<keyword evidence="6" id="KW-0732">Signal</keyword>
<evidence type="ECO:0000256" key="6">
    <source>
        <dbReference type="SAM" id="SignalP"/>
    </source>
</evidence>
<keyword evidence="3" id="KW-0998">Cell outer membrane</keyword>
<dbReference type="AlphaFoldDB" id="A0A4R1M3L9"/>
<evidence type="ECO:0000259" key="7">
    <source>
        <dbReference type="PROSITE" id="PS51123"/>
    </source>
</evidence>
<dbReference type="SUPFAM" id="SSF103088">
    <property type="entry name" value="OmpA-like"/>
    <property type="match status" value="1"/>
</dbReference>
<dbReference type="InterPro" id="IPR006665">
    <property type="entry name" value="OmpA-like"/>
</dbReference>
<dbReference type="OrthoDB" id="9800869at2"/>
<feature type="chain" id="PRO_5020414485" evidence="6">
    <location>
        <begin position="19"/>
        <end position="195"/>
    </location>
</feature>
<dbReference type="InterPro" id="IPR006664">
    <property type="entry name" value="OMP_bac"/>
</dbReference>
<dbReference type="InterPro" id="IPR050330">
    <property type="entry name" value="Bact_OuterMem_StrucFunc"/>
</dbReference>
<dbReference type="PROSITE" id="PS51123">
    <property type="entry name" value="OMPA_2"/>
    <property type="match status" value="1"/>
</dbReference>
<feature type="compositionally biased region" description="Polar residues" evidence="5">
    <location>
        <begin position="25"/>
        <end position="43"/>
    </location>
</feature>
<dbReference type="RefSeq" id="WP_132222071.1">
    <property type="nucleotide sequence ID" value="NZ_SMGO01000001.1"/>
</dbReference>
<organism evidence="8 9">
    <name type="scientific">Albibacterium bauzanense</name>
    <dbReference type="NCBI Taxonomy" id="653929"/>
    <lineage>
        <taxon>Bacteria</taxon>
        <taxon>Pseudomonadati</taxon>
        <taxon>Bacteroidota</taxon>
        <taxon>Sphingobacteriia</taxon>
        <taxon>Sphingobacteriales</taxon>
        <taxon>Sphingobacteriaceae</taxon>
        <taxon>Albibacterium</taxon>
    </lineage>
</organism>
<feature type="region of interest" description="Disordered" evidence="5">
    <location>
        <begin position="25"/>
        <end position="46"/>
    </location>
</feature>
<evidence type="ECO:0000256" key="4">
    <source>
        <dbReference type="PROSITE-ProRule" id="PRU00473"/>
    </source>
</evidence>
<dbReference type="Gene3D" id="3.30.1330.60">
    <property type="entry name" value="OmpA-like domain"/>
    <property type="match status" value="1"/>
</dbReference>
<evidence type="ECO:0000256" key="3">
    <source>
        <dbReference type="ARBA" id="ARBA00023237"/>
    </source>
</evidence>
<comment type="subcellular location">
    <subcellularLocation>
        <location evidence="1">Cell outer membrane</location>
    </subcellularLocation>
</comment>
<feature type="domain" description="OmpA-like" evidence="7">
    <location>
        <begin position="67"/>
        <end position="191"/>
    </location>
</feature>
<name>A0A4R1M3L9_9SPHI</name>
<dbReference type="GO" id="GO:0009279">
    <property type="term" value="C:cell outer membrane"/>
    <property type="evidence" value="ECO:0007669"/>
    <property type="project" value="UniProtKB-SubCell"/>
</dbReference>
<gene>
    <name evidence="8" type="ORF">C8N28_0992</name>
</gene>
<dbReference type="EMBL" id="SMGO01000001">
    <property type="protein sequence ID" value="TCK85680.1"/>
    <property type="molecule type" value="Genomic_DNA"/>
</dbReference>
<dbReference type="Proteomes" id="UP000294616">
    <property type="component" value="Unassembled WGS sequence"/>
</dbReference>
<evidence type="ECO:0000313" key="8">
    <source>
        <dbReference type="EMBL" id="TCK85680.1"/>
    </source>
</evidence>
<evidence type="ECO:0000313" key="9">
    <source>
        <dbReference type="Proteomes" id="UP000294616"/>
    </source>
</evidence>
<dbReference type="Pfam" id="PF00691">
    <property type="entry name" value="OmpA"/>
    <property type="match status" value="1"/>
</dbReference>
<keyword evidence="2 4" id="KW-0472">Membrane</keyword>
<dbReference type="PANTHER" id="PTHR30329:SF21">
    <property type="entry name" value="LIPOPROTEIN YIAD-RELATED"/>
    <property type="match status" value="1"/>
</dbReference>
<keyword evidence="9" id="KW-1185">Reference proteome</keyword>
<dbReference type="PROSITE" id="PS51257">
    <property type="entry name" value="PROKAR_LIPOPROTEIN"/>
    <property type="match status" value="1"/>
</dbReference>
<accession>A0A4R1M3L9</accession>
<reference evidence="8 9" key="1">
    <citation type="submission" date="2019-03" db="EMBL/GenBank/DDBJ databases">
        <title>Genomic Encyclopedia of Archaeal and Bacterial Type Strains, Phase II (KMG-II): from individual species to whole genera.</title>
        <authorList>
            <person name="Goeker M."/>
        </authorList>
    </citation>
    <scope>NUCLEOTIDE SEQUENCE [LARGE SCALE GENOMIC DNA]</scope>
    <source>
        <strain evidence="8 9">DSM 22554</strain>
    </source>
</reference>
<dbReference type="CDD" id="cd07185">
    <property type="entry name" value="OmpA_C-like"/>
    <property type="match status" value="1"/>
</dbReference>
<protein>
    <submittedName>
        <fullName evidence="8">Outer membrane protein OmpA-like peptidoglycan-associated protein</fullName>
    </submittedName>
</protein>
<evidence type="ECO:0000256" key="1">
    <source>
        <dbReference type="ARBA" id="ARBA00004442"/>
    </source>
</evidence>
<dbReference type="PRINTS" id="PR01021">
    <property type="entry name" value="OMPADOMAIN"/>
</dbReference>
<feature type="signal peptide" evidence="6">
    <location>
        <begin position="1"/>
        <end position="18"/>
    </location>
</feature>
<evidence type="ECO:0000256" key="2">
    <source>
        <dbReference type="ARBA" id="ARBA00023136"/>
    </source>
</evidence>
<sequence>MKILKTSLLALTLLSVVACNNQQTDESDASMNDSIANTNNNPPSRDLNAEVQEPNFENSKLTFSETNTQLKLQLPNSDIFEEGTATIKPGEQATLEEAYKTINERGIGKVLITGNSGREGDVAANTKLSAERAIAVVKWMNNKGLKKDVSLSSQGAGDRFPMVSYQLTDGSPNPQANELNDRIEITFRKSQLATE</sequence>
<comment type="caution">
    <text evidence="8">The sequence shown here is derived from an EMBL/GenBank/DDBJ whole genome shotgun (WGS) entry which is preliminary data.</text>
</comment>
<evidence type="ECO:0000256" key="5">
    <source>
        <dbReference type="SAM" id="MobiDB-lite"/>
    </source>
</evidence>